<evidence type="ECO:0000313" key="1">
    <source>
        <dbReference type="EMBL" id="KAG6770083.1"/>
    </source>
</evidence>
<organism evidence="1 2">
    <name type="scientific">Populus tomentosa</name>
    <name type="common">Chinese white poplar</name>
    <dbReference type="NCBI Taxonomy" id="118781"/>
    <lineage>
        <taxon>Eukaryota</taxon>
        <taxon>Viridiplantae</taxon>
        <taxon>Streptophyta</taxon>
        <taxon>Embryophyta</taxon>
        <taxon>Tracheophyta</taxon>
        <taxon>Spermatophyta</taxon>
        <taxon>Magnoliopsida</taxon>
        <taxon>eudicotyledons</taxon>
        <taxon>Gunneridae</taxon>
        <taxon>Pentapetalae</taxon>
        <taxon>rosids</taxon>
        <taxon>fabids</taxon>
        <taxon>Malpighiales</taxon>
        <taxon>Salicaceae</taxon>
        <taxon>Saliceae</taxon>
        <taxon>Populus</taxon>
    </lineage>
</organism>
<gene>
    <name evidence="1" type="ORF">POTOM_025750</name>
</gene>
<accession>A0A8X7ZFP6</accession>
<dbReference type="EMBL" id="JAAWWB010000012">
    <property type="protein sequence ID" value="KAG6770083.1"/>
    <property type="molecule type" value="Genomic_DNA"/>
</dbReference>
<reference evidence="1" key="1">
    <citation type="journal article" date="2020" name="bioRxiv">
        <title>Hybrid origin of Populus tomentosa Carr. identified through genome sequencing and phylogenomic analysis.</title>
        <authorList>
            <person name="An X."/>
            <person name="Gao K."/>
            <person name="Chen Z."/>
            <person name="Li J."/>
            <person name="Yang X."/>
            <person name="Yang X."/>
            <person name="Zhou J."/>
            <person name="Guo T."/>
            <person name="Zhao T."/>
            <person name="Huang S."/>
            <person name="Miao D."/>
            <person name="Khan W.U."/>
            <person name="Rao P."/>
            <person name="Ye M."/>
            <person name="Lei B."/>
            <person name="Liao W."/>
            <person name="Wang J."/>
            <person name="Ji L."/>
            <person name="Li Y."/>
            <person name="Guo B."/>
            <person name="Mustafa N.S."/>
            <person name="Li S."/>
            <person name="Yun Q."/>
            <person name="Keller S.R."/>
            <person name="Mao J."/>
            <person name="Zhang R."/>
            <person name="Strauss S.H."/>
        </authorList>
    </citation>
    <scope>NUCLEOTIDE SEQUENCE</scope>
    <source>
        <strain evidence="1">GM15</strain>
        <tissue evidence="1">Leaf</tissue>
    </source>
</reference>
<dbReference type="Proteomes" id="UP000886885">
    <property type="component" value="Chromosome 6D"/>
</dbReference>
<comment type="caution">
    <text evidence="1">The sequence shown here is derived from an EMBL/GenBank/DDBJ whole genome shotgun (WGS) entry which is preliminary data.</text>
</comment>
<protein>
    <submittedName>
        <fullName evidence="1">Uncharacterized protein</fullName>
    </submittedName>
</protein>
<name>A0A8X7ZFP6_POPTO</name>
<sequence length="176" mass="20428">MGLRPTIFDCILCSRIFCCGGLMDEDEIEMMKQWFDSTQGKPVPDADVSRVRAMRSLFEHEPRIPRSVRFIILQQSATDVSHLQLSKNKHYGCSLCLSNVLAEFRFSTSKDSKLHLVLGYKITLLQGRSPVIWQLKSTEERRSIHCLTKSGNQRVQDRRKRIDPLFDDIRFTSYDN</sequence>
<dbReference type="AlphaFoldDB" id="A0A8X7ZFP6"/>
<keyword evidence="2" id="KW-1185">Reference proteome</keyword>
<evidence type="ECO:0000313" key="2">
    <source>
        <dbReference type="Proteomes" id="UP000886885"/>
    </source>
</evidence>
<proteinExistence type="predicted"/>
<dbReference type="OrthoDB" id="21368at2759"/>